<accession>A0AAF0UZ80</accession>
<evidence type="ECO:0000256" key="2">
    <source>
        <dbReference type="SAM" id="MobiDB-lite"/>
    </source>
</evidence>
<dbReference type="Gene3D" id="4.10.60.10">
    <property type="entry name" value="Zinc finger, CCHC-type"/>
    <property type="match status" value="1"/>
</dbReference>
<dbReference type="GO" id="GO:0003676">
    <property type="term" value="F:nucleic acid binding"/>
    <property type="evidence" value="ECO:0007669"/>
    <property type="project" value="InterPro"/>
</dbReference>
<name>A0AAF0UZ80_SOLVR</name>
<feature type="region of interest" description="Disordered" evidence="2">
    <location>
        <begin position="76"/>
        <end position="95"/>
    </location>
</feature>
<dbReference type="PROSITE" id="PS50158">
    <property type="entry name" value="ZF_CCHC"/>
    <property type="match status" value="1"/>
</dbReference>
<dbReference type="EMBL" id="CP133622">
    <property type="protein sequence ID" value="WMV54444.1"/>
    <property type="molecule type" value="Genomic_DNA"/>
</dbReference>
<feature type="domain" description="CCHC-type" evidence="3">
    <location>
        <begin position="56"/>
        <end position="69"/>
    </location>
</feature>
<evidence type="ECO:0000313" key="5">
    <source>
        <dbReference type="Proteomes" id="UP001234989"/>
    </source>
</evidence>
<keyword evidence="1" id="KW-0863">Zinc-finger</keyword>
<reference evidence="4" key="1">
    <citation type="submission" date="2023-08" db="EMBL/GenBank/DDBJ databases">
        <title>A de novo genome assembly of Solanum verrucosum Schlechtendal, a Mexican diploid species geographically isolated from the other diploid A-genome species in potato relatives.</title>
        <authorList>
            <person name="Hosaka K."/>
        </authorList>
    </citation>
    <scope>NUCLEOTIDE SEQUENCE</scope>
    <source>
        <tissue evidence="4">Young leaves</tissue>
    </source>
</reference>
<dbReference type="InterPro" id="IPR001878">
    <property type="entry name" value="Znf_CCHC"/>
</dbReference>
<sequence length="103" mass="10948">MFFRQSSSNDSAPKFNKDKMSNPKSQGGGGNESSIPTCTRCGKKHNEKCMAGTNGCFGCGKSGHKVKDCLLQASTGKDGRQAQPSGFSLGAPKQNRLYALQTQ</sequence>
<evidence type="ECO:0000256" key="1">
    <source>
        <dbReference type="PROSITE-ProRule" id="PRU00047"/>
    </source>
</evidence>
<evidence type="ECO:0000259" key="3">
    <source>
        <dbReference type="PROSITE" id="PS50158"/>
    </source>
</evidence>
<dbReference type="Proteomes" id="UP001234989">
    <property type="component" value="Chromosome 11"/>
</dbReference>
<protein>
    <recommendedName>
        <fullName evidence="3">CCHC-type domain-containing protein</fullName>
    </recommendedName>
</protein>
<dbReference type="SUPFAM" id="SSF57756">
    <property type="entry name" value="Retrovirus zinc finger-like domains"/>
    <property type="match status" value="1"/>
</dbReference>
<feature type="region of interest" description="Disordered" evidence="2">
    <location>
        <begin position="1"/>
        <end position="37"/>
    </location>
</feature>
<organism evidence="4 5">
    <name type="scientific">Solanum verrucosum</name>
    <dbReference type="NCBI Taxonomy" id="315347"/>
    <lineage>
        <taxon>Eukaryota</taxon>
        <taxon>Viridiplantae</taxon>
        <taxon>Streptophyta</taxon>
        <taxon>Embryophyta</taxon>
        <taxon>Tracheophyta</taxon>
        <taxon>Spermatophyta</taxon>
        <taxon>Magnoliopsida</taxon>
        <taxon>eudicotyledons</taxon>
        <taxon>Gunneridae</taxon>
        <taxon>Pentapetalae</taxon>
        <taxon>asterids</taxon>
        <taxon>lamiids</taxon>
        <taxon>Solanales</taxon>
        <taxon>Solanaceae</taxon>
        <taxon>Solanoideae</taxon>
        <taxon>Solaneae</taxon>
        <taxon>Solanum</taxon>
    </lineage>
</organism>
<gene>
    <name evidence="4" type="ORF">MTR67_047829</name>
</gene>
<dbReference type="InterPro" id="IPR036875">
    <property type="entry name" value="Znf_CCHC_sf"/>
</dbReference>
<dbReference type="GO" id="GO:0008270">
    <property type="term" value="F:zinc ion binding"/>
    <property type="evidence" value="ECO:0007669"/>
    <property type="project" value="UniProtKB-KW"/>
</dbReference>
<keyword evidence="5" id="KW-1185">Reference proteome</keyword>
<dbReference type="AlphaFoldDB" id="A0AAF0UZ80"/>
<proteinExistence type="predicted"/>
<feature type="compositionally biased region" description="Polar residues" evidence="2">
    <location>
        <begin position="1"/>
        <end position="11"/>
    </location>
</feature>
<evidence type="ECO:0000313" key="4">
    <source>
        <dbReference type="EMBL" id="WMV54444.1"/>
    </source>
</evidence>
<keyword evidence="1" id="KW-0479">Metal-binding</keyword>
<keyword evidence="1" id="KW-0862">Zinc</keyword>